<dbReference type="GeneID" id="78374081"/>
<comment type="caution">
    <text evidence="1">The sequence shown here is derived from an EMBL/GenBank/DDBJ whole genome shotgun (WGS) entry which is preliminary data.</text>
</comment>
<gene>
    <name evidence="1" type="ORF">FEAC_25380</name>
</gene>
<reference evidence="1 2" key="1">
    <citation type="submission" date="2015-01" db="EMBL/GenBank/DDBJ databases">
        <title>Draft genome of the acidophilic iron oxidizer Ferrimicrobium acidiphilum strain T23.</title>
        <authorList>
            <person name="Poehlein A."/>
            <person name="Eisen S."/>
            <person name="Schloemann M."/>
            <person name="Johnson B.D."/>
            <person name="Daniel R."/>
            <person name="Muehling M."/>
        </authorList>
    </citation>
    <scope>NUCLEOTIDE SEQUENCE [LARGE SCALE GENOMIC DNA]</scope>
    <source>
        <strain evidence="1 2">T23</strain>
    </source>
</reference>
<dbReference type="EMBL" id="JXUW01000031">
    <property type="protein sequence ID" value="KJE75696.1"/>
    <property type="molecule type" value="Genomic_DNA"/>
</dbReference>
<protein>
    <submittedName>
        <fullName evidence="1">Uncharacterized protein</fullName>
    </submittedName>
</protein>
<evidence type="ECO:0000313" key="2">
    <source>
        <dbReference type="Proteomes" id="UP000032336"/>
    </source>
</evidence>
<dbReference type="eggNOG" id="COG4584">
    <property type="taxonomic scope" value="Bacteria"/>
</dbReference>
<organism evidence="1 2">
    <name type="scientific">Ferrimicrobium acidiphilum DSM 19497</name>
    <dbReference type="NCBI Taxonomy" id="1121877"/>
    <lineage>
        <taxon>Bacteria</taxon>
        <taxon>Bacillati</taxon>
        <taxon>Actinomycetota</taxon>
        <taxon>Acidimicrobiia</taxon>
        <taxon>Acidimicrobiales</taxon>
        <taxon>Acidimicrobiaceae</taxon>
        <taxon>Ferrimicrobium</taxon>
    </lineage>
</organism>
<sequence length="95" mass="10468">MPASHRAHLEWSPSRIINWAKTTGPMTGTLVEGLLERRPHPEQGYRSCLGIMSLAKTYSPGRLEAACSGALNRHGFYGDPERLPSRAINITAQPK</sequence>
<dbReference type="Proteomes" id="UP000032336">
    <property type="component" value="Unassembled WGS sequence"/>
</dbReference>
<proteinExistence type="predicted"/>
<accession>A0A0D8FRC0</accession>
<keyword evidence="2" id="KW-1185">Reference proteome</keyword>
<dbReference type="RefSeq" id="WP_152623230.1">
    <property type="nucleotide sequence ID" value="NZ_JXUW01000031.1"/>
</dbReference>
<name>A0A0D8FRC0_9ACTN</name>
<dbReference type="AlphaFoldDB" id="A0A0D8FRC0"/>
<dbReference type="STRING" id="1121877.FEAC_25380"/>
<evidence type="ECO:0000313" key="1">
    <source>
        <dbReference type="EMBL" id="KJE75696.1"/>
    </source>
</evidence>